<dbReference type="Proteomes" id="UP000507470">
    <property type="component" value="Unassembled WGS sequence"/>
</dbReference>
<dbReference type="GO" id="GO:0005737">
    <property type="term" value="C:cytoplasm"/>
    <property type="evidence" value="ECO:0007669"/>
    <property type="project" value="TreeGrafter"/>
</dbReference>
<feature type="compositionally biased region" description="Basic and acidic residues" evidence="2">
    <location>
        <begin position="532"/>
        <end position="543"/>
    </location>
</feature>
<feature type="compositionally biased region" description="Basic residues" evidence="2">
    <location>
        <begin position="91"/>
        <end position="101"/>
    </location>
</feature>
<accession>A0A6J8DVJ9</accession>
<dbReference type="EMBL" id="CACVKT020007971">
    <property type="protein sequence ID" value="CAC5412076.1"/>
    <property type="molecule type" value="Genomic_DNA"/>
</dbReference>
<dbReference type="OrthoDB" id="6136201at2759"/>
<proteinExistence type="inferred from homology"/>
<feature type="region of interest" description="Disordered" evidence="2">
    <location>
        <begin position="560"/>
        <end position="587"/>
    </location>
</feature>
<feature type="compositionally biased region" description="Polar residues" evidence="2">
    <location>
        <begin position="215"/>
        <end position="236"/>
    </location>
</feature>
<dbReference type="PANTHER" id="PTHR15623">
    <property type="entry name" value="SPERMATOGENESIS-ASSOCIATED SERINE-RICH PROTEIN 2-RELATED"/>
    <property type="match status" value="1"/>
</dbReference>
<sequence length="608" mass="67224">MARKNTLKTDNPGSIHFDPRTKSVMAETSHLQDNIKEKVNAVREVVPGKSNNEIILVLQFYDYNVEKAIQGYVEDGAKQALQEWHYPGNKAPKKKRNKKKKPANDNSSHVNGDVSSAETVPNGIVANGSLESDTEPVKTNSISDISSSVSSLSLSPTTCTVPSITEVNHVTPTDTSQNSVSSQEHAKVNHVSPPDTSQNSVSTQKHAKVNHVSPEKTSQNSITTSRHADNSVSSTRTADKPVAVSVRSDPHPSSSGPNRKKSQSPIGTGSSTQRNKSQSPLTGGKPAQPSNTKSTQSSSTKSQSVVSTLPENISSQPPAPQRQTHPHSRPHHSAASHSHRQRTASERSSDGHSLPKQIHKTLEKSVKDLHRQTVSLERLRLILDEEVDKNYKRIKSVFDEMRTCLNDREVELIQQMDQVKVVASDTFHMRQNSAVDLKKNIDRADRMDDKQIAQLRADVKHFVSERKMDEDLSRTTRFLYDSDYLKKEISQFGEVVPVKCTYSIRRPSVSSVASTEEPVTVATSDTTPVSHSESEDPHPHGLDRKATEEVAELQQRLKNSLHVQGYDKSSPRPSSSQDSRGMAKKKKGLELREQVGLWVVLIVVSFRS</sequence>
<dbReference type="AlphaFoldDB" id="A0A6J8DVJ9"/>
<feature type="region of interest" description="Disordered" evidence="2">
    <location>
        <begin position="513"/>
        <end position="543"/>
    </location>
</feature>
<feature type="compositionally biased region" description="Polar residues" evidence="2">
    <location>
        <begin position="251"/>
        <end position="281"/>
    </location>
</feature>
<dbReference type="Pfam" id="PF07139">
    <property type="entry name" value="SPATS2-like"/>
    <property type="match status" value="1"/>
</dbReference>
<evidence type="ECO:0000256" key="1">
    <source>
        <dbReference type="ARBA" id="ARBA00007105"/>
    </source>
</evidence>
<dbReference type="PANTHER" id="PTHR15623:SF11">
    <property type="entry name" value="SPERMATOGENESIS-ASSOCIATED SERINE-RICH PROTEIN 2"/>
    <property type="match status" value="1"/>
</dbReference>
<dbReference type="SUPFAM" id="SSF46934">
    <property type="entry name" value="UBA-like"/>
    <property type="match status" value="1"/>
</dbReference>
<gene>
    <name evidence="3" type="ORF">MCOR_45101</name>
</gene>
<feature type="region of interest" description="Disordered" evidence="2">
    <location>
        <begin position="87"/>
        <end position="356"/>
    </location>
</feature>
<dbReference type="InterPro" id="IPR009060">
    <property type="entry name" value="UBA-like_sf"/>
</dbReference>
<evidence type="ECO:0000313" key="4">
    <source>
        <dbReference type="Proteomes" id="UP000507470"/>
    </source>
</evidence>
<keyword evidence="4" id="KW-1185">Reference proteome</keyword>
<organism evidence="3 4">
    <name type="scientific">Mytilus coruscus</name>
    <name type="common">Sea mussel</name>
    <dbReference type="NCBI Taxonomy" id="42192"/>
    <lineage>
        <taxon>Eukaryota</taxon>
        <taxon>Metazoa</taxon>
        <taxon>Spiralia</taxon>
        <taxon>Lophotrochozoa</taxon>
        <taxon>Mollusca</taxon>
        <taxon>Bivalvia</taxon>
        <taxon>Autobranchia</taxon>
        <taxon>Pteriomorphia</taxon>
        <taxon>Mytilida</taxon>
        <taxon>Mytiloidea</taxon>
        <taxon>Mytilidae</taxon>
        <taxon>Mytilinae</taxon>
        <taxon>Mytilus</taxon>
    </lineage>
</organism>
<evidence type="ECO:0000256" key="2">
    <source>
        <dbReference type="SAM" id="MobiDB-lite"/>
    </source>
</evidence>
<comment type="similarity">
    <text evidence="1">Belongs to the SPATS2 family.</text>
</comment>
<feature type="compositionally biased region" description="Low complexity" evidence="2">
    <location>
        <begin position="571"/>
        <end position="580"/>
    </location>
</feature>
<feature type="compositionally biased region" description="Polar residues" evidence="2">
    <location>
        <begin position="194"/>
        <end position="204"/>
    </location>
</feature>
<evidence type="ECO:0000313" key="3">
    <source>
        <dbReference type="EMBL" id="CAC5412076.1"/>
    </source>
</evidence>
<reference evidence="3 4" key="1">
    <citation type="submission" date="2020-06" db="EMBL/GenBank/DDBJ databases">
        <authorList>
            <person name="Li R."/>
            <person name="Bekaert M."/>
        </authorList>
    </citation>
    <scope>NUCLEOTIDE SEQUENCE [LARGE SCALE GENOMIC DNA]</scope>
    <source>
        <strain evidence="4">wild</strain>
    </source>
</reference>
<feature type="compositionally biased region" description="Polar residues" evidence="2">
    <location>
        <begin position="521"/>
        <end position="531"/>
    </location>
</feature>
<feature type="compositionally biased region" description="Polar residues" evidence="2">
    <location>
        <begin position="165"/>
        <end position="183"/>
    </location>
</feature>
<dbReference type="InterPro" id="IPR009816">
    <property type="entry name" value="SPATS2-like"/>
</dbReference>
<feature type="compositionally biased region" description="Basic residues" evidence="2">
    <location>
        <begin position="324"/>
        <end position="342"/>
    </location>
</feature>
<feature type="compositionally biased region" description="Low complexity" evidence="2">
    <location>
        <begin position="292"/>
        <end position="308"/>
    </location>
</feature>
<name>A0A6J8DVJ9_MYTCO</name>
<feature type="compositionally biased region" description="Low complexity" evidence="2">
    <location>
        <begin position="141"/>
        <end position="163"/>
    </location>
</feature>
<protein>
    <submittedName>
        <fullName evidence="3">SPATS2-like protein,Spermatogenesis-associated serine-rich protein 2</fullName>
    </submittedName>
</protein>
<feature type="compositionally biased region" description="Polar residues" evidence="2">
    <location>
        <begin position="105"/>
        <end position="119"/>
    </location>
</feature>